<keyword evidence="2" id="KW-0479">Metal-binding</keyword>
<dbReference type="EC" id="2.5.1.-" evidence="2"/>
<feature type="binding site" evidence="2">
    <location>
        <position position="202"/>
    </location>
    <ligand>
        <name>Mg(2+)</name>
        <dbReference type="ChEBI" id="CHEBI:18420"/>
    </ligand>
</feature>
<dbReference type="InterPro" id="IPR001441">
    <property type="entry name" value="UPP_synth-like"/>
</dbReference>
<dbReference type="GO" id="GO:0016094">
    <property type="term" value="P:polyprenol biosynthetic process"/>
    <property type="evidence" value="ECO:0007669"/>
    <property type="project" value="TreeGrafter"/>
</dbReference>
<feature type="binding site" evidence="2">
    <location>
        <position position="183"/>
    </location>
    <ligand>
        <name>substrate</name>
    </ligand>
</feature>
<protein>
    <recommendedName>
        <fullName evidence="2">Isoprenyl transferase</fullName>
        <ecNumber evidence="2">2.5.1.-</ecNumber>
    </recommendedName>
</protein>
<feature type="binding site" evidence="2">
    <location>
        <begin position="61"/>
        <end position="63"/>
    </location>
    <ligand>
        <name>substrate</name>
    </ligand>
</feature>
<dbReference type="Pfam" id="PF01255">
    <property type="entry name" value="Prenyltransf"/>
    <property type="match status" value="1"/>
</dbReference>
<feature type="binding site" evidence="2">
    <location>
        <position position="67"/>
    </location>
    <ligand>
        <name>substrate</name>
    </ligand>
</feature>
<evidence type="ECO:0000256" key="1">
    <source>
        <dbReference type="ARBA" id="ARBA00022679"/>
    </source>
</evidence>
<keyword evidence="2" id="KW-0460">Magnesium</keyword>
<evidence type="ECO:0000313" key="3">
    <source>
        <dbReference type="EMBL" id="HIR61554.1"/>
    </source>
</evidence>
<gene>
    <name evidence="3" type="ORF">IAB37_08285</name>
</gene>
<dbReference type="InterPro" id="IPR036424">
    <property type="entry name" value="UPP_synth-like_sf"/>
</dbReference>
<dbReference type="InterPro" id="IPR018520">
    <property type="entry name" value="UPP_synth-like_CS"/>
</dbReference>
<comment type="similarity">
    <text evidence="2">Belongs to the UPP synthase family.</text>
</comment>
<dbReference type="CDD" id="cd00475">
    <property type="entry name" value="Cis_IPPS"/>
    <property type="match status" value="1"/>
</dbReference>
<dbReference type="SUPFAM" id="SSF64005">
    <property type="entry name" value="Undecaprenyl diphosphate synthase"/>
    <property type="match status" value="1"/>
</dbReference>
<evidence type="ECO:0000313" key="4">
    <source>
        <dbReference type="Proteomes" id="UP000824241"/>
    </source>
</evidence>
<reference evidence="3" key="2">
    <citation type="journal article" date="2021" name="PeerJ">
        <title>Extensive microbial diversity within the chicken gut microbiome revealed by metagenomics and culture.</title>
        <authorList>
            <person name="Gilroy R."/>
            <person name="Ravi A."/>
            <person name="Getino M."/>
            <person name="Pursley I."/>
            <person name="Horton D.L."/>
            <person name="Alikhan N.F."/>
            <person name="Baker D."/>
            <person name="Gharbi K."/>
            <person name="Hall N."/>
            <person name="Watson M."/>
            <person name="Adriaenssens E.M."/>
            <person name="Foster-Nyarko E."/>
            <person name="Jarju S."/>
            <person name="Secka A."/>
            <person name="Antonio M."/>
            <person name="Oren A."/>
            <person name="Chaudhuri R.R."/>
            <person name="La Ragione R."/>
            <person name="Hildebrand F."/>
            <person name="Pallen M.J."/>
        </authorList>
    </citation>
    <scope>NUCLEOTIDE SEQUENCE</scope>
    <source>
        <strain evidence="3">CHK189-12415</strain>
    </source>
</reference>
<evidence type="ECO:0000256" key="2">
    <source>
        <dbReference type="HAMAP-Rule" id="MF_01139"/>
    </source>
</evidence>
<sequence length="241" mass="27253">MAEKQGLPAHVGIIMDGNGRWARKRGLPRKMGHRAGANAFKEIARYANKIGLKYLTAYVFSTENWKRPKDEIDSIIALLRNYLDEMENYRKENIRVLFIGDRTVFDDDIQAKMRRAEEQSRNATGLTLILAINYGGRAEIAQAARRIAEDAAAGKLSPGAVDEAVFSRYLYTAGIPDVDLLIRPSGEYRLSNFLLWQTAYSEYVFMSGVLWPDFKPAMLDEALAEYRSRSRRFGGLSEADS</sequence>
<dbReference type="PROSITE" id="PS01066">
    <property type="entry name" value="UPP_SYNTHASE"/>
    <property type="match status" value="1"/>
</dbReference>
<dbReference type="EMBL" id="DVHA01000270">
    <property type="protein sequence ID" value="HIR61554.1"/>
    <property type="molecule type" value="Genomic_DNA"/>
</dbReference>
<dbReference type="GO" id="GO:0000287">
    <property type="term" value="F:magnesium ion binding"/>
    <property type="evidence" value="ECO:0007669"/>
    <property type="project" value="UniProtKB-UniRule"/>
</dbReference>
<feature type="binding site" evidence="2">
    <location>
        <position position="33"/>
    </location>
    <ligand>
        <name>substrate</name>
    </ligand>
</feature>
<proteinExistence type="inferred from homology"/>
<dbReference type="PANTHER" id="PTHR10291">
    <property type="entry name" value="DEHYDRODOLICHYL DIPHOSPHATE SYNTHASE FAMILY MEMBER"/>
    <property type="match status" value="1"/>
</dbReference>
<comment type="cofactor">
    <cofactor evidence="2">
        <name>Mg(2+)</name>
        <dbReference type="ChEBI" id="CHEBI:18420"/>
    </cofactor>
    <text evidence="2">Binds 2 magnesium ions per subunit.</text>
</comment>
<dbReference type="GO" id="GO:0045547">
    <property type="term" value="F:ditrans,polycis-polyprenyl diphosphate synthase [(2E,6E)-farnesyl diphosphate specific] activity"/>
    <property type="evidence" value="ECO:0007669"/>
    <property type="project" value="TreeGrafter"/>
</dbReference>
<feature type="active site" evidence="2">
    <location>
        <position position="16"/>
    </location>
</feature>
<dbReference type="Gene3D" id="3.40.1180.10">
    <property type="entry name" value="Decaprenyl diphosphate synthase-like"/>
    <property type="match status" value="1"/>
</dbReference>
<feature type="active site" description="Proton acceptor" evidence="2">
    <location>
        <position position="64"/>
    </location>
</feature>
<dbReference type="Proteomes" id="UP000824241">
    <property type="component" value="Unassembled WGS sequence"/>
</dbReference>
<feature type="binding site" evidence="2">
    <location>
        <position position="65"/>
    </location>
    <ligand>
        <name>substrate</name>
    </ligand>
</feature>
<comment type="caution">
    <text evidence="3">The sequence shown here is derived from an EMBL/GenBank/DDBJ whole genome shotgun (WGS) entry which is preliminary data.</text>
</comment>
<dbReference type="FunFam" id="3.40.1180.10:FF:000001">
    <property type="entry name" value="(2E,6E)-farnesyl-diphosphate-specific ditrans,polycis-undecaprenyl-diphosphate synthase"/>
    <property type="match status" value="1"/>
</dbReference>
<reference evidence="3" key="1">
    <citation type="submission" date="2020-10" db="EMBL/GenBank/DDBJ databases">
        <authorList>
            <person name="Gilroy R."/>
        </authorList>
    </citation>
    <scope>NUCLEOTIDE SEQUENCE</scope>
    <source>
        <strain evidence="3">CHK189-12415</strain>
    </source>
</reference>
<name>A0A9D1J5Z0_9FIRM</name>
<feature type="binding site" evidence="2">
    <location>
        <position position="16"/>
    </location>
    <ligand>
        <name>Mg(2+)</name>
        <dbReference type="ChEBI" id="CHEBI:18420"/>
    </ligand>
</feature>
<feature type="binding site" evidence="2">
    <location>
        <position position="29"/>
    </location>
    <ligand>
        <name>substrate</name>
    </ligand>
</feature>
<feature type="binding site" evidence="2">
    <location>
        <position position="21"/>
    </location>
    <ligand>
        <name>substrate</name>
    </ligand>
</feature>
<dbReference type="PANTHER" id="PTHR10291:SF0">
    <property type="entry name" value="DEHYDRODOLICHYL DIPHOSPHATE SYNTHASE 2"/>
    <property type="match status" value="1"/>
</dbReference>
<comment type="function">
    <text evidence="2">Catalyzes the condensation of isopentenyl diphosphate (IPP) with allylic pyrophosphates generating different type of terpenoids.</text>
</comment>
<feature type="binding site" evidence="2">
    <location>
        <begin position="189"/>
        <end position="191"/>
    </location>
    <ligand>
        <name>substrate</name>
    </ligand>
</feature>
<comment type="subunit">
    <text evidence="2">Homodimer.</text>
</comment>
<dbReference type="HAMAP" id="MF_01139">
    <property type="entry name" value="ISPT"/>
    <property type="match status" value="1"/>
</dbReference>
<dbReference type="AlphaFoldDB" id="A0A9D1J5Z0"/>
<keyword evidence="1 2" id="KW-0808">Transferase</keyword>
<accession>A0A9D1J5Z0</accession>
<dbReference type="NCBIfam" id="TIGR00055">
    <property type="entry name" value="uppS"/>
    <property type="match status" value="1"/>
</dbReference>
<organism evidence="3 4">
    <name type="scientific">Candidatus Faecivivens stercoravium</name>
    <dbReference type="NCBI Taxonomy" id="2840803"/>
    <lineage>
        <taxon>Bacteria</taxon>
        <taxon>Bacillati</taxon>
        <taxon>Bacillota</taxon>
        <taxon>Clostridia</taxon>
        <taxon>Eubacteriales</taxon>
        <taxon>Oscillospiraceae</taxon>
        <taxon>Oscillospiraceae incertae sedis</taxon>
        <taxon>Candidatus Faecivivens</taxon>
    </lineage>
</organism>
<dbReference type="NCBIfam" id="NF011405">
    <property type="entry name" value="PRK14830.1"/>
    <property type="match status" value="1"/>
</dbReference>
<feature type="binding site" evidence="2">
    <location>
        <begin position="17"/>
        <end position="20"/>
    </location>
    <ligand>
        <name>substrate</name>
    </ligand>
</feature>